<evidence type="ECO:0000259" key="9">
    <source>
        <dbReference type="PROSITE" id="PS50928"/>
    </source>
</evidence>
<dbReference type="InterPro" id="IPR000515">
    <property type="entry name" value="MetI-like"/>
</dbReference>
<dbReference type="PANTHER" id="PTHR30614">
    <property type="entry name" value="MEMBRANE COMPONENT OF AMINO ACID ABC TRANSPORTER"/>
    <property type="match status" value="1"/>
</dbReference>
<dbReference type="GO" id="GO:0043190">
    <property type="term" value="C:ATP-binding cassette (ABC) transporter complex"/>
    <property type="evidence" value="ECO:0007669"/>
    <property type="project" value="InterPro"/>
</dbReference>
<dbReference type="Proteomes" id="UP000265750">
    <property type="component" value="Unassembled WGS sequence"/>
</dbReference>
<keyword evidence="7 8" id="KW-0472">Membrane</keyword>
<dbReference type="PROSITE" id="PS50928">
    <property type="entry name" value="ABC_TM1"/>
    <property type="match status" value="1"/>
</dbReference>
<evidence type="ECO:0000256" key="4">
    <source>
        <dbReference type="ARBA" id="ARBA00022475"/>
    </source>
</evidence>
<gene>
    <name evidence="10" type="ORF">D3218_08530</name>
</gene>
<dbReference type="InterPro" id="IPR035906">
    <property type="entry name" value="MetI-like_sf"/>
</dbReference>
<dbReference type="Gene3D" id="1.10.3720.10">
    <property type="entry name" value="MetI-like"/>
    <property type="match status" value="1"/>
</dbReference>
<keyword evidence="3 8" id="KW-0813">Transport</keyword>
<name>A0A3A1WT21_9HYPH</name>
<feature type="domain" description="ABC transmembrane type-1" evidence="9">
    <location>
        <begin position="13"/>
        <end position="203"/>
    </location>
</feature>
<dbReference type="Pfam" id="PF00528">
    <property type="entry name" value="BPD_transp_1"/>
    <property type="match status" value="1"/>
</dbReference>
<keyword evidence="4" id="KW-1003">Cell membrane</keyword>
<dbReference type="NCBIfam" id="TIGR01726">
    <property type="entry name" value="HEQRo_perm_3TM"/>
    <property type="match status" value="1"/>
</dbReference>
<proteinExistence type="inferred from homology"/>
<comment type="caution">
    <text evidence="10">The sequence shown here is derived from an EMBL/GenBank/DDBJ whole genome shotgun (WGS) entry which is preliminary data.</text>
</comment>
<keyword evidence="5 8" id="KW-0812">Transmembrane</keyword>
<evidence type="ECO:0000256" key="6">
    <source>
        <dbReference type="ARBA" id="ARBA00022989"/>
    </source>
</evidence>
<evidence type="ECO:0000256" key="7">
    <source>
        <dbReference type="ARBA" id="ARBA00023136"/>
    </source>
</evidence>
<dbReference type="EMBL" id="QYRN01000004">
    <property type="protein sequence ID" value="RIY01394.1"/>
    <property type="molecule type" value="Genomic_DNA"/>
</dbReference>
<dbReference type="OrthoDB" id="7255919at2"/>
<dbReference type="PANTHER" id="PTHR30614:SF34">
    <property type="entry name" value="BLR6398 PROTEIN"/>
    <property type="match status" value="1"/>
</dbReference>
<sequence length="215" mass="23543">MNTTFLLSLLYGLWGTIVLSLLTFAFGGLVGFVVALGRIAPFKSVELAARLYTQVVQGIPLLVLMGLAYFGPILLGYPAVPPLVAATIAMTVFASSYLGEIWYGCLISVAKPQWEAAECLGLTRWQRMTRVVLPQALRIATPPTVGFMVIIIKNTSVSSLVVGYAELSYNAKVINNATFQPFLYFGLAGLLYFAVCYPLSLQSRRLERKLNVAHR</sequence>
<dbReference type="GO" id="GO:0022857">
    <property type="term" value="F:transmembrane transporter activity"/>
    <property type="evidence" value="ECO:0007669"/>
    <property type="project" value="InterPro"/>
</dbReference>
<dbReference type="CDD" id="cd06261">
    <property type="entry name" value="TM_PBP2"/>
    <property type="match status" value="1"/>
</dbReference>
<feature type="transmembrane region" description="Helical" evidence="8">
    <location>
        <begin position="182"/>
        <end position="201"/>
    </location>
</feature>
<keyword evidence="6 8" id="KW-1133">Transmembrane helix</keyword>
<evidence type="ECO:0000313" key="10">
    <source>
        <dbReference type="EMBL" id="RIY01394.1"/>
    </source>
</evidence>
<feature type="transmembrane region" description="Helical" evidence="8">
    <location>
        <begin position="58"/>
        <end position="77"/>
    </location>
</feature>
<dbReference type="RefSeq" id="WP_119539574.1">
    <property type="nucleotide sequence ID" value="NZ_QYRN01000004.1"/>
</dbReference>
<dbReference type="InterPro" id="IPR010065">
    <property type="entry name" value="AA_ABC_transptr_permease_3TM"/>
</dbReference>
<dbReference type="InterPro" id="IPR043429">
    <property type="entry name" value="ArtM/GltK/GlnP/TcyL/YhdX-like"/>
</dbReference>
<accession>A0A3A1WT21</accession>
<evidence type="ECO:0000256" key="8">
    <source>
        <dbReference type="RuleBase" id="RU363032"/>
    </source>
</evidence>
<dbReference type="GO" id="GO:0006865">
    <property type="term" value="P:amino acid transport"/>
    <property type="evidence" value="ECO:0007669"/>
    <property type="project" value="TreeGrafter"/>
</dbReference>
<reference evidence="11" key="1">
    <citation type="submission" date="2018-09" db="EMBL/GenBank/DDBJ databases">
        <authorList>
            <person name="Tuo L."/>
        </authorList>
    </citation>
    <scope>NUCLEOTIDE SEQUENCE [LARGE SCALE GENOMIC DNA]</scope>
    <source>
        <strain evidence="11">M2BS4Y-1</strain>
    </source>
</reference>
<evidence type="ECO:0000313" key="11">
    <source>
        <dbReference type="Proteomes" id="UP000265750"/>
    </source>
</evidence>
<evidence type="ECO:0000256" key="3">
    <source>
        <dbReference type="ARBA" id="ARBA00022448"/>
    </source>
</evidence>
<evidence type="ECO:0000256" key="5">
    <source>
        <dbReference type="ARBA" id="ARBA00022692"/>
    </source>
</evidence>
<evidence type="ECO:0000256" key="1">
    <source>
        <dbReference type="ARBA" id="ARBA00004429"/>
    </source>
</evidence>
<dbReference type="AlphaFoldDB" id="A0A3A1WT21"/>
<keyword evidence="11" id="KW-1185">Reference proteome</keyword>
<protein>
    <submittedName>
        <fullName evidence="10">Amino acid ABC transporter permease</fullName>
    </submittedName>
</protein>
<comment type="subcellular location">
    <subcellularLocation>
        <location evidence="1">Cell inner membrane</location>
        <topology evidence="1">Multi-pass membrane protein</topology>
    </subcellularLocation>
    <subcellularLocation>
        <location evidence="8">Cell membrane</location>
        <topology evidence="8">Multi-pass membrane protein</topology>
    </subcellularLocation>
</comment>
<comment type="similarity">
    <text evidence="2">Belongs to the binding-protein-dependent transport system permease family. HisMQ subfamily.</text>
</comment>
<feature type="transmembrane region" description="Helical" evidence="8">
    <location>
        <begin position="12"/>
        <end position="37"/>
    </location>
</feature>
<feature type="transmembrane region" description="Helical" evidence="8">
    <location>
        <begin position="83"/>
        <end position="110"/>
    </location>
</feature>
<organism evidence="10 11">
    <name type="scientific">Aureimonas flava</name>
    <dbReference type="NCBI Taxonomy" id="2320271"/>
    <lineage>
        <taxon>Bacteria</taxon>
        <taxon>Pseudomonadati</taxon>
        <taxon>Pseudomonadota</taxon>
        <taxon>Alphaproteobacteria</taxon>
        <taxon>Hyphomicrobiales</taxon>
        <taxon>Aurantimonadaceae</taxon>
        <taxon>Aureimonas</taxon>
    </lineage>
</organism>
<evidence type="ECO:0000256" key="2">
    <source>
        <dbReference type="ARBA" id="ARBA00010072"/>
    </source>
</evidence>
<dbReference type="SUPFAM" id="SSF161098">
    <property type="entry name" value="MetI-like"/>
    <property type="match status" value="1"/>
</dbReference>